<feature type="domain" description="FAD/NAD(P)-binding" evidence="3">
    <location>
        <begin position="2"/>
        <end position="290"/>
    </location>
</feature>
<dbReference type="GO" id="GO:0016491">
    <property type="term" value="F:oxidoreductase activity"/>
    <property type="evidence" value="ECO:0007669"/>
    <property type="project" value="UniProtKB-KW"/>
</dbReference>
<reference evidence="4 5" key="1">
    <citation type="journal article" date="2016" name="Nat. Commun.">
        <title>Thousands of microbial genomes shed light on interconnected biogeochemical processes in an aquifer system.</title>
        <authorList>
            <person name="Anantharaman K."/>
            <person name="Brown C.T."/>
            <person name="Hug L.A."/>
            <person name="Sharon I."/>
            <person name="Castelle C.J."/>
            <person name="Probst A.J."/>
            <person name="Thomas B.C."/>
            <person name="Singh A."/>
            <person name="Wilkins M.J."/>
            <person name="Karaoz U."/>
            <person name="Brodie E.L."/>
            <person name="Williams K.H."/>
            <person name="Hubbard S.S."/>
            <person name="Banfield J.F."/>
        </authorList>
    </citation>
    <scope>NUCLEOTIDE SEQUENCE [LARGE SCALE GENOMIC DNA]</scope>
</reference>
<evidence type="ECO:0000313" key="4">
    <source>
        <dbReference type="EMBL" id="OGH66477.1"/>
    </source>
</evidence>
<evidence type="ECO:0000256" key="2">
    <source>
        <dbReference type="ARBA" id="ARBA00023002"/>
    </source>
</evidence>
<gene>
    <name evidence="4" type="ORF">A3J66_04300</name>
</gene>
<dbReference type="Proteomes" id="UP000176282">
    <property type="component" value="Unassembled WGS sequence"/>
</dbReference>
<dbReference type="PRINTS" id="PR00469">
    <property type="entry name" value="PNDRDTASEII"/>
</dbReference>
<protein>
    <recommendedName>
        <fullName evidence="3">FAD/NAD(P)-binding domain-containing protein</fullName>
    </recommendedName>
</protein>
<dbReference type="STRING" id="1798680.A3J66_04300"/>
<evidence type="ECO:0000313" key="5">
    <source>
        <dbReference type="Proteomes" id="UP000176282"/>
    </source>
</evidence>
<dbReference type="Pfam" id="PF07992">
    <property type="entry name" value="Pyr_redox_2"/>
    <property type="match status" value="1"/>
</dbReference>
<dbReference type="PANTHER" id="PTHR48105">
    <property type="entry name" value="THIOREDOXIN REDUCTASE 1-RELATED-RELATED"/>
    <property type="match status" value="1"/>
</dbReference>
<accession>A0A1F6M4B7</accession>
<dbReference type="PRINTS" id="PR00368">
    <property type="entry name" value="FADPNR"/>
</dbReference>
<keyword evidence="2" id="KW-0560">Oxidoreductase</keyword>
<sequence>MYDLVIIGHAAAGPAAAIYAARRNLNLVILTKDVGGEVALSGEVENWPSVIHTTGIELANAFHEHTKSYNVPIEQGLEVTGIQQEKNHHIVIAKDFAGNEKKYETKSVVIATGIHPRKLGVPGEDKLKGRGVTSCTVCDGPLFKNKITATVGAGNSALESVLMMGGIAQKVYLLTKYDQSDLNGGFPRGENILIDKAKKLQNLEIIYNADTIEILGDNAVSGLKYRDLKTGEEKHIEVSAAMIHIGMIPNSDFATRLTKNNNKEIEIDMLCRTNVPGIFAAGDVTNIPYKQISISVGMGATAALSAIDYLNHWQE</sequence>
<dbReference type="Gene3D" id="3.50.50.60">
    <property type="entry name" value="FAD/NAD(P)-binding domain"/>
    <property type="match status" value="2"/>
</dbReference>
<dbReference type="InterPro" id="IPR036188">
    <property type="entry name" value="FAD/NAD-bd_sf"/>
</dbReference>
<evidence type="ECO:0000259" key="3">
    <source>
        <dbReference type="Pfam" id="PF07992"/>
    </source>
</evidence>
<name>A0A1F6M4B7_9BACT</name>
<comment type="caution">
    <text evidence="4">The sequence shown here is derived from an EMBL/GenBank/DDBJ whole genome shotgun (WGS) entry which is preliminary data.</text>
</comment>
<dbReference type="AlphaFoldDB" id="A0A1F6M4B7"/>
<evidence type="ECO:0000256" key="1">
    <source>
        <dbReference type="ARBA" id="ARBA00022630"/>
    </source>
</evidence>
<dbReference type="EMBL" id="MFQB01000035">
    <property type="protein sequence ID" value="OGH66477.1"/>
    <property type="molecule type" value="Genomic_DNA"/>
</dbReference>
<dbReference type="SUPFAM" id="SSF51905">
    <property type="entry name" value="FAD/NAD(P)-binding domain"/>
    <property type="match status" value="1"/>
</dbReference>
<keyword evidence="1" id="KW-0285">Flavoprotein</keyword>
<proteinExistence type="predicted"/>
<organism evidence="4 5">
    <name type="scientific">Candidatus Magasanikbacteria bacterium RIFCSPHIGHO2_02_FULL_47_14</name>
    <dbReference type="NCBI Taxonomy" id="1798680"/>
    <lineage>
        <taxon>Bacteria</taxon>
        <taxon>Candidatus Magasanikiibacteriota</taxon>
    </lineage>
</organism>
<dbReference type="InterPro" id="IPR050097">
    <property type="entry name" value="Ferredoxin-NADP_redctase_2"/>
</dbReference>
<dbReference type="InterPro" id="IPR023753">
    <property type="entry name" value="FAD/NAD-binding_dom"/>
</dbReference>